<dbReference type="PATRIC" id="fig|458.5.peg.1795"/>
<evidence type="ECO:0000313" key="2">
    <source>
        <dbReference type="Proteomes" id="UP000054608"/>
    </source>
</evidence>
<keyword evidence="2" id="KW-1185">Reference proteome</keyword>
<dbReference type="STRING" id="458.Lrub_1720"/>
<organism evidence="1 2">
    <name type="scientific">Legionella rubrilucens</name>
    <dbReference type="NCBI Taxonomy" id="458"/>
    <lineage>
        <taxon>Bacteria</taxon>
        <taxon>Pseudomonadati</taxon>
        <taxon>Pseudomonadota</taxon>
        <taxon>Gammaproteobacteria</taxon>
        <taxon>Legionellales</taxon>
        <taxon>Legionellaceae</taxon>
        <taxon>Legionella</taxon>
    </lineage>
</organism>
<evidence type="ECO:0008006" key="3">
    <source>
        <dbReference type="Google" id="ProtNLM"/>
    </source>
</evidence>
<protein>
    <recommendedName>
        <fullName evidence="3">DUF1415 domain-containing protein</fullName>
    </recommendedName>
</protein>
<reference evidence="1 2" key="1">
    <citation type="submission" date="2015-11" db="EMBL/GenBank/DDBJ databases">
        <title>Genomic analysis of 38 Legionella species identifies large and diverse effector repertoires.</title>
        <authorList>
            <person name="Burstein D."/>
            <person name="Amaro F."/>
            <person name="Zusman T."/>
            <person name="Lifshitz Z."/>
            <person name="Cohen O."/>
            <person name="Gilbert J.A."/>
            <person name="Pupko T."/>
            <person name="Shuman H.A."/>
            <person name="Segal G."/>
        </authorList>
    </citation>
    <scope>NUCLEOTIDE SEQUENCE [LARGE SCALE GENOMIC DNA]</scope>
    <source>
        <strain evidence="1 2">WA-270A-C2</strain>
    </source>
</reference>
<dbReference type="Proteomes" id="UP000054608">
    <property type="component" value="Unassembled WGS sequence"/>
</dbReference>
<comment type="caution">
    <text evidence="1">The sequence shown here is derived from an EMBL/GenBank/DDBJ whole genome shotgun (WGS) entry which is preliminary data.</text>
</comment>
<accession>A0A0W0XQC7</accession>
<gene>
    <name evidence="1" type="ORF">Lrub_1720</name>
</gene>
<dbReference type="EMBL" id="LNYT01000020">
    <property type="protein sequence ID" value="KTD46798.1"/>
    <property type="molecule type" value="Genomic_DNA"/>
</dbReference>
<proteinExistence type="predicted"/>
<evidence type="ECO:0000313" key="1">
    <source>
        <dbReference type="EMBL" id="KTD46798.1"/>
    </source>
</evidence>
<sequence length="190" mass="21958">MMSHSEQEVIAQIRHWVRHFIIEYGVCPFAKREVDRQTLRLAVADSQDTEQALFQLMDEVSLLDKDPAIATTLLIFPRQFHSFFDYLDFLDLAEQLLNDSGYEGLYQLASFHPDYCFDGVDFNDAANYTNRSPYPMLHLLREDQVEQAIAYYGDTSQIPVRNIEKMHALGITKLEELLTSCRLASKNGEK</sequence>
<dbReference type="RefSeq" id="WP_237760785.1">
    <property type="nucleotide sequence ID" value="NZ_CAAAIN010000005.1"/>
</dbReference>
<dbReference type="Pfam" id="PF07209">
    <property type="entry name" value="DUF1415"/>
    <property type="match status" value="1"/>
</dbReference>
<dbReference type="AlphaFoldDB" id="A0A0W0XQC7"/>
<dbReference type="InterPro" id="IPR009858">
    <property type="entry name" value="DUF1415"/>
</dbReference>
<name>A0A0W0XQC7_9GAMM</name>